<evidence type="ECO:0000256" key="1">
    <source>
        <dbReference type="ARBA" id="ARBA00004651"/>
    </source>
</evidence>
<evidence type="ECO:0000313" key="7">
    <source>
        <dbReference type="EMBL" id="RUT35771.1"/>
    </source>
</evidence>
<keyword evidence="4 6" id="KW-1133">Transmembrane helix</keyword>
<keyword evidence="3 6" id="KW-0812">Transmembrane</keyword>
<feature type="transmembrane region" description="Helical" evidence="6">
    <location>
        <begin position="53"/>
        <end position="78"/>
    </location>
</feature>
<evidence type="ECO:0000256" key="6">
    <source>
        <dbReference type="SAM" id="Phobius"/>
    </source>
</evidence>
<comment type="subcellular location">
    <subcellularLocation>
        <location evidence="1">Cell membrane</location>
        <topology evidence="1">Multi-pass membrane protein</topology>
    </subcellularLocation>
</comment>
<dbReference type="OrthoDB" id="5024156at2"/>
<feature type="transmembrane region" description="Helical" evidence="6">
    <location>
        <begin position="20"/>
        <end position="41"/>
    </location>
</feature>
<reference evidence="7 8" key="1">
    <citation type="submission" date="2018-12" db="EMBL/GenBank/DDBJ databases">
        <authorList>
            <person name="Sun L."/>
            <person name="Chen Z."/>
        </authorList>
    </citation>
    <scope>NUCLEOTIDE SEQUENCE [LARGE SCALE GENOMIC DNA]</scope>
    <source>
        <strain evidence="7 8">3-5-3</strain>
    </source>
</reference>
<feature type="transmembrane region" description="Helical" evidence="6">
    <location>
        <begin position="90"/>
        <end position="113"/>
    </location>
</feature>
<dbReference type="AlphaFoldDB" id="A0A3S1BWA9"/>
<keyword evidence="5 6" id="KW-0472">Membrane</keyword>
<evidence type="ECO:0000256" key="3">
    <source>
        <dbReference type="ARBA" id="ARBA00022692"/>
    </source>
</evidence>
<dbReference type="EMBL" id="RZNX01000001">
    <property type="protein sequence ID" value="RUT35771.1"/>
    <property type="molecule type" value="Genomic_DNA"/>
</dbReference>
<keyword evidence="8" id="KW-1185">Reference proteome</keyword>
<feature type="transmembrane region" description="Helical" evidence="6">
    <location>
        <begin position="196"/>
        <end position="218"/>
    </location>
</feature>
<dbReference type="Proteomes" id="UP000272464">
    <property type="component" value="Unassembled WGS sequence"/>
</dbReference>
<evidence type="ECO:0000256" key="2">
    <source>
        <dbReference type="ARBA" id="ARBA00022475"/>
    </source>
</evidence>
<organism evidence="7 8">
    <name type="scientific">Paenibacillus zeisoli</name>
    <dbReference type="NCBI Taxonomy" id="2496267"/>
    <lineage>
        <taxon>Bacteria</taxon>
        <taxon>Bacillati</taxon>
        <taxon>Bacillota</taxon>
        <taxon>Bacilli</taxon>
        <taxon>Bacillales</taxon>
        <taxon>Paenibacillaceae</taxon>
        <taxon>Paenibacillus</taxon>
    </lineage>
</organism>
<dbReference type="InterPro" id="IPR019108">
    <property type="entry name" value="Caa3_assmbl_CtaG-rel"/>
</dbReference>
<dbReference type="RefSeq" id="WP_127197470.1">
    <property type="nucleotide sequence ID" value="NZ_RZNX01000001.1"/>
</dbReference>
<feature type="transmembrane region" description="Helical" evidence="6">
    <location>
        <begin position="163"/>
        <end position="187"/>
    </location>
</feature>
<accession>A0A3S1BWA9</accession>
<sequence>MNINEHSHHTPGTEQHLTQWIIPQLILALPFVILLCMYILAALRSSRNKPWPLYRTVIWLIGNILAVAALAGPLAALAHTNFIAHMLSHLLLGMLAPLLMVMAAPMTLLLGMLSIPLAKRLTRIMRSWPLRMLTHPMITSSLNIGGLWLLYTTNLYSLMHESILLYLIVHFHLFAAGYLFTVSIIYIDPVHHRYSYMYRSIVLVISLAGHGVLSKIIYAHPPAGIPLDQATLGSMLMYYGGDAIDIMLMFTLCMHWFRSTRPRTDLTMRKSTI</sequence>
<protein>
    <submittedName>
        <fullName evidence="7">Cytochrome c oxidase assembly protein</fullName>
    </submittedName>
</protein>
<evidence type="ECO:0000256" key="4">
    <source>
        <dbReference type="ARBA" id="ARBA00022989"/>
    </source>
</evidence>
<dbReference type="GO" id="GO:0005886">
    <property type="term" value="C:plasma membrane"/>
    <property type="evidence" value="ECO:0007669"/>
    <property type="project" value="UniProtKB-SubCell"/>
</dbReference>
<evidence type="ECO:0000256" key="5">
    <source>
        <dbReference type="ARBA" id="ARBA00023136"/>
    </source>
</evidence>
<dbReference type="Pfam" id="PF09678">
    <property type="entry name" value="Caa3_CtaG"/>
    <property type="match status" value="1"/>
</dbReference>
<feature type="transmembrane region" description="Helical" evidence="6">
    <location>
        <begin position="133"/>
        <end position="151"/>
    </location>
</feature>
<proteinExistence type="predicted"/>
<feature type="transmembrane region" description="Helical" evidence="6">
    <location>
        <begin position="238"/>
        <end position="257"/>
    </location>
</feature>
<name>A0A3S1BWA9_9BACL</name>
<comment type="caution">
    <text evidence="7">The sequence shown here is derived from an EMBL/GenBank/DDBJ whole genome shotgun (WGS) entry which is preliminary data.</text>
</comment>
<keyword evidence="2" id="KW-1003">Cell membrane</keyword>
<gene>
    <name evidence="7" type="ORF">EJP77_01780</name>
</gene>
<evidence type="ECO:0000313" key="8">
    <source>
        <dbReference type="Proteomes" id="UP000272464"/>
    </source>
</evidence>